<dbReference type="Proteomes" id="UP000316008">
    <property type="component" value="Unassembled WGS sequence"/>
</dbReference>
<evidence type="ECO:0000313" key="11">
    <source>
        <dbReference type="EMBL" id="TSJ46286.1"/>
    </source>
</evidence>
<reference evidence="11 12" key="1">
    <citation type="submission" date="2019-07" db="EMBL/GenBank/DDBJ databases">
        <authorList>
            <person name="Huq M.A."/>
        </authorList>
    </citation>
    <scope>NUCLEOTIDE SEQUENCE [LARGE SCALE GENOMIC DNA]</scope>
    <source>
        <strain evidence="11 12">MAH-3</strain>
    </source>
</reference>
<dbReference type="SUPFAM" id="SSF51905">
    <property type="entry name" value="FAD/NAD(P)-binding domain"/>
    <property type="match status" value="1"/>
</dbReference>
<dbReference type="Pfam" id="PF01494">
    <property type="entry name" value="FAD_binding_3"/>
    <property type="match status" value="1"/>
</dbReference>
<dbReference type="GO" id="GO:0070189">
    <property type="term" value="P:kynurenine metabolic process"/>
    <property type="evidence" value="ECO:0007669"/>
    <property type="project" value="TreeGrafter"/>
</dbReference>
<keyword evidence="6 9" id="KW-0560">Oxidoreductase</keyword>
<dbReference type="HAMAP" id="MF_01971">
    <property type="entry name" value="Kynurenine_monooxygenase"/>
    <property type="match status" value="1"/>
</dbReference>
<evidence type="ECO:0000256" key="1">
    <source>
        <dbReference type="ARBA" id="ARBA00001974"/>
    </source>
</evidence>
<comment type="catalytic activity">
    <reaction evidence="8 9">
        <text>L-kynurenine + NADPH + O2 + H(+) = 3-hydroxy-L-kynurenine + NADP(+) + H2O</text>
        <dbReference type="Rhea" id="RHEA:20545"/>
        <dbReference type="ChEBI" id="CHEBI:15377"/>
        <dbReference type="ChEBI" id="CHEBI:15378"/>
        <dbReference type="ChEBI" id="CHEBI:15379"/>
        <dbReference type="ChEBI" id="CHEBI:57783"/>
        <dbReference type="ChEBI" id="CHEBI:57959"/>
        <dbReference type="ChEBI" id="CHEBI:58125"/>
        <dbReference type="ChEBI" id="CHEBI:58349"/>
        <dbReference type="EC" id="1.14.13.9"/>
    </reaction>
</comment>
<dbReference type="GO" id="GO:0009435">
    <property type="term" value="P:NAD+ biosynthetic process"/>
    <property type="evidence" value="ECO:0007669"/>
    <property type="project" value="UniProtKB-UniPathway"/>
</dbReference>
<evidence type="ECO:0000256" key="8">
    <source>
        <dbReference type="ARBA" id="ARBA00047818"/>
    </source>
</evidence>
<accession>A0A556N263</accession>
<comment type="caution">
    <text evidence="11">The sequence shown here is derived from an EMBL/GenBank/DDBJ whole genome shotgun (WGS) entry which is preliminary data.</text>
</comment>
<evidence type="ECO:0000313" key="12">
    <source>
        <dbReference type="Proteomes" id="UP000316008"/>
    </source>
</evidence>
<feature type="domain" description="FAD-binding" evidence="10">
    <location>
        <begin position="3"/>
        <end position="321"/>
    </location>
</feature>
<evidence type="ECO:0000256" key="5">
    <source>
        <dbReference type="ARBA" id="ARBA00022857"/>
    </source>
</evidence>
<dbReference type="AlphaFoldDB" id="A0A556N263"/>
<evidence type="ECO:0000256" key="4">
    <source>
        <dbReference type="ARBA" id="ARBA00022827"/>
    </source>
</evidence>
<protein>
    <recommendedName>
        <fullName evidence="9">Kynurenine 3-monooxygenase</fullName>
        <ecNumber evidence="9">1.14.13.9</ecNumber>
    </recommendedName>
    <alternativeName>
        <fullName evidence="9">Kynurenine 3-hydroxylase</fullName>
    </alternativeName>
</protein>
<evidence type="ECO:0000256" key="2">
    <source>
        <dbReference type="ARBA" id="ARBA00022630"/>
    </source>
</evidence>
<name>A0A556N263_9FLAO</name>
<keyword evidence="3 9" id="KW-0662">Pyridine nucleotide biosynthesis</keyword>
<dbReference type="PRINTS" id="PR00420">
    <property type="entry name" value="RNGMNOXGNASE"/>
</dbReference>
<dbReference type="GO" id="GO:0006569">
    <property type="term" value="P:L-tryptophan catabolic process"/>
    <property type="evidence" value="ECO:0007669"/>
    <property type="project" value="UniProtKB-UniRule"/>
</dbReference>
<keyword evidence="4 9" id="KW-0274">FAD</keyword>
<dbReference type="Gene3D" id="3.50.50.60">
    <property type="entry name" value="FAD/NAD(P)-binding domain"/>
    <property type="match status" value="1"/>
</dbReference>
<keyword evidence="7 9" id="KW-0503">Monooxygenase</keyword>
<dbReference type="PANTHER" id="PTHR46028">
    <property type="entry name" value="KYNURENINE 3-MONOOXYGENASE"/>
    <property type="match status" value="1"/>
</dbReference>
<dbReference type="EC" id="1.14.13.9" evidence="9"/>
<comment type="similarity">
    <text evidence="9">Belongs to the aromatic-ring hydroxylase family. KMO subfamily.</text>
</comment>
<organism evidence="11 12">
    <name type="scientific">Fluviicola chungangensis</name>
    <dbReference type="NCBI Taxonomy" id="2597671"/>
    <lineage>
        <taxon>Bacteria</taxon>
        <taxon>Pseudomonadati</taxon>
        <taxon>Bacteroidota</taxon>
        <taxon>Flavobacteriia</taxon>
        <taxon>Flavobacteriales</taxon>
        <taxon>Crocinitomicaceae</taxon>
        <taxon>Fluviicola</taxon>
    </lineage>
</organism>
<comment type="cofactor">
    <cofactor evidence="1 9">
        <name>FAD</name>
        <dbReference type="ChEBI" id="CHEBI:57692"/>
    </cofactor>
</comment>
<dbReference type="GO" id="GO:0071949">
    <property type="term" value="F:FAD binding"/>
    <property type="evidence" value="ECO:0007669"/>
    <property type="project" value="InterPro"/>
</dbReference>
<evidence type="ECO:0000256" key="9">
    <source>
        <dbReference type="HAMAP-Rule" id="MF_01971"/>
    </source>
</evidence>
<keyword evidence="12" id="KW-1185">Reference proteome</keyword>
<dbReference type="OrthoDB" id="9766816at2"/>
<evidence type="ECO:0000256" key="7">
    <source>
        <dbReference type="ARBA" id="ARBA00023033"/>
    </source>
</evidence>
<dbReference type="PANTHER" id="PTHR46028:SF2">
    <property type="entry name" value="KYNURENINE 3-MONOOXYGENASE"/>
    <property type="match status" value="1"/>
</dbReference>
<comment type="function">
    <text evidence="9">Catalyzes the hydroxylation of L-kynurenine (L-Kyn) to form 3-hydroxy-L-kynurenine (L-3OHKyn). Required for synthesis of quinolinic acid.</text>
</comment>
<dbReference type="UniPathway" id="UPA00253">
    <property type="reaction ID" value="UER00328"/>
</dbReference>
<dbReference type="FunFam" id="3.50.50.60:FF:000185">
    <property type="entry name" value="Kynurenine 3-monooxygenase"/>
    <property type="match status" value="1"/>
</dbReference>
<evidence type="ECO:0000259" key="10">
    <source>
        <dbReference type="Pfam" id="PF01494"/>
    </source>
</evidence>
<proteinExistence type="inferred from homology"/>
<evidence type="ECO:0000256" key="3">
    <source>
        <dbReference type="ARBA" id="ARBA00022642"/>
    </source>
</evidence>
<dbReference type="GO" id="GO:0019805">
    <property type="term" value="P:quinolinate biosynthetic process"/>
    <property type="evidence" value="ECO:0007669"/>
    <property type="project" value="UniProtKB-UniRule"/>
</dbReference>
<comment type="pathway">
    <text evidence="9">Cofactor biosynthesis; NAD(+) biosynthesis; quinolinate from L-kynurenine: step 1/3.</text>
</comment>
<dbReference type="EMBL" id="VLPL01000002">
    <property type="protein sequence ID" value="TSJ46286.1"/>
    <property type="molecule type" value="Genomic_DNA"/>
</dbReference>
<dbReference type="GO" id="GO:0043420">
    <property type="term" value="P:anthranilate metabolic process"/>
    <property type="evidence" value="ECO:0007669"/>
    <property type="project" value="UniProtKB-UniRule"/>
</dbReference>
<evidence type="ECO:0000256" key="6">
    <source>
        <dbReference type="ARBA" id="ARBA00023002"/>
    </source>
</evidence>
<dbReference type="InterPro" id="IPR036188">
    <property type="entry name" value="FAD/NAD-bd_sf"/>
</dbReference>
<dbReference type="InterPro" id="IPR027545">
    <property type="entry name" value="Kynurenine_monooxygenase"/>
</dbReference>
<keyword evidence="2 9" id="KW-0285">Flavoprotein</keyword>
<dbReference type="GO" id="GO:0004502">
    <property type="term" value="F:kynurenine 3-monooxygenase activity"/>
    <property type="evidence" value="ECO:0007669"/>
    <property type="project" value="UniProtKB-UniRule"/>
</dbReference>
<dbReference type="InterPro" id="IPR002938">
    <property type="entry name" value="FAD-bd"/>
</dbReference>
<gene>
    <name evidence="9" type="primary">kmo</name>
    <name evidence="11" type="ORF">FO442_03785</name>
</gene>
<keyword evidence="5 9" id="KW-0521">NADP</keyword>
<sequence length="445" mass="50744">MKKIAVVGAGLVGSLQAILLAQKGYHVSVFERRPDLRKATLIGGKSINLALSDRGWKALEIAGIAEDIRQIAIPMYNRCMHALDGTLTYQPYGVNNEAIYSVSRGGLNQKLMNLADNYPNIEYFFDRKCLDVNLKTNTLSFQNEQTKELEQFESDKIFATDGAYSAVRMRMQKSMTFNYSQKYLDHGYKELVIPANADGSHKLDKNCLHIWPRGEFMMIALANLDGSFTCTLFFPMEGETSFETLKTREQVAAFFDKTFPDAVGMMPTLLDDYFENPTSSLIMVRCEPWNYKDNIVLLGDAAHAIVPFYGQGMNCGFEDCTVFNEMYDESKGDWTGLLSRFSDQRVPDANAILDLALDNYVEMRDKTADPEFLLQKKIEGKFSRLHPDKWTPLYSQVTFSNTRYSDALKNGRKQDALMQEILKIENIHEKWDEPFVMDKMLELIS</sequence>